<dbReference type="Proteomes" id="UP000662747">
    <property type="component" value="Chromosome"/>
</dbReference>
<dbReference type="SUPFAM" id="SSF55781">
    <property type="entry name" value="GAF domain-like"/>
    <property type="match status" value="1"/>
</dbReference>
<evidence type="ECO:0000256" key="5">
    <source>
        <dbReference type="ARBA" id="ARBA00022679"/>
    </source>
</evidence>
<feature type="domain" description="PAC" evidence="16">
    <location>
        <begin position="110"/>
        <end position="162"/>
    </location>
</feature>
<evidence type="ECO:0000256" key="11">
    <source>
        <dbReference type="ARBA" id="ARBA00023012"/>
    </source>
</evidence>
<dbReference type="PRINTS" id="PR00344">
    <property type="entry name" value="BCTRLSENSOR"/>
</dbReference>
<dbReference type="InterPro" id="IPR001610">
    <property type="entry name" value="PAC"/>
</dbReference>
<dbReference type="InterPro" id="IPR050351">
    <property type="entry name" value="BphY/WalK/GraS-like"/>
</dbReference>
<dbReference type="SMART" id="SM00388">
    <property type="entry name" value="HisKA"/>
    <property type="match status" value="1"/>
</dbReference>
<dbReference type="PANTHER" id="PTHR42878:SF7">
    <property type="entry name" value="SENSOR HISTIDINE KINASE GLRK"/>
    <property type="match status" value="1"/>
</dbReference>
<dbReference type="InterPro" id="IPR004358">
    <property type="entry name" value="Sig_transdc_His_kin-like_C"/>
</dbReference>
<keyword evidence="7" id="KW-0547">Nucleotide-binding</keyword>
<dbReference type="Gene3D" id="1.10.287.130">
    <property type="match status" value="1"/>
</dbReference>
<keyword evidence="13" id="KW-0175">Coiled coil</keyword>
<dbReference type="SUPFAM" id="SSF55785">
    <property type="entry name" value="PYP-like sensor domain (PAS domain)"/>
    <property type="match status" value="3"/>
</dbReference>
<dbReference type="Pfam" id="PF13185">
    <property type="entry name" value="GAF_2"/>
    <property type="match status" value="1"/>
</dbReference>
<keyword evidence="5" id="KW-0808">Transferase</keyword>
<feature type="domain" description="PAS" evidence="15">
    <location>
        <begin position="169"/>
        <end position="240"/>
    </location>
</feature>
<evidence type="ECO:0000256" key="4">
    <source>
        <dbReference type="ARBA" id="ARBA00022553"/>
    </source>
</evidence>
<organism evidence="17 18">
    <name type="scientific">Pyxidicoccus parkwayensis</name>
    <dbReference type="NCBI Taxonomy" id="2813578"/>
    <lineage>
        <taxon>Bacteria</taxon>
        <taxon>Pseudomonadati</taxon>
        <taxon>Myxococcota</taxon>
        <taxon>Myxococcia</taxon>
        <taxon>Myxococcales</taxon>
        <taxon>Cystobacterineae</taxon>
        <taxon>Myxococcaceae</taxon>
        <taxon>Pyxidicoccus</taxon>
    </lineage>
</organism>
<comment type="catalytic activity">
    <reaction evidence="1">
        <text>ATP + protein L-histidine = ADP + protein N-phospho-L-histidine.</text>
        <dbReference type="EC" id="2.7.13.3"/>
    </reaction>
</comment>
<accession>A0ABX7NMH4</accession>
<dbReference type="Gene3D" id="3.30.565.10">
    <property type="entry name" value="Histidine kinase-like ATPase, C-terminal domain"/>
    <property type="match status" value="1"/>
</dbReference>
<dbReference type="SUPFAM" id="SSF55874">
    <property type="entry name" value="ATPase domain of HSP90 chaperone/DNA topoisomerase II/histidine kinase"/>
    <property type="match status" value="1"/>
</dbReference>
<comment type="subcellular location">
    <subcellularLocation>
        <location evidence="2">Membrane</location>
        <topology evidence="2">Multi-pass membrane protein</topology>
    </subcellularLocation>
</comment>
<dbReference type="CDD" id="cd00082">
    <property type="entry name" value="HisKA"/>
    <property type="match status" value="1"/>
</dbReference>
<keyword evidence="6" id="KW-0812">Transmembrane</keyword>
<dbReference type="Gene3D" id="2.10.70.100">
    <property type="match status" value="1"/>
</dbReference>
<dbReference type="InterPro" id="IPR036890">
    <property type="entry name" value="HATPase_C_sf"/>
</dbReference>
<evidence type="ECO:0000256" key="6">
    <source>
        <dbReference type="ARBA" id="ARBA00022692"/>
    </source>
</evidence>
<feature type="domain" description="Histidine kinase" evidence="14">
    <location>
        <begin position="619"/>
        <end position="833"/>
    </location>
</feature>
<sequence>MTPSPLSSPIPLREVIDQLLVLDRLRPRGHGVLDDRGLIERLLVTVDAAPVLLSYVDAEERYRFCNQSYERWFGVPREQLLGRSLPSVLGPAGYEAIRAHVKAALSGQTERFELALPLRGSGTRVVQSDYLPHVGTDGRVAGFVAMVADITELRRGEEAARIARKLSESEDRLRLALEGADLGTWDYELSTRQRSYSARSLELLGLPPDSVMDEAHLLECIHPEDRHLLDRARKAAFDPDGDGVFRIDFRAVGPCVKEERWLSSFGRMHFDAQRRPVRFIGILQDITASRQSRLRADRLAAVSSALSRALRPEQVSGVVVREGAEALEALCASVVLLSEDGASFELSAAHGFPEGSLEPWRCFPVDTPVMFRDAVRTGRPVLYGDLDAFLRSYPGLKDSPMLLGRAFAALPLVLDGRTLGAFSFAFAREQSFAPEQLQFMESLGQQCAQALERARLYESERRAREEAEQLRDKLATERGLLEAVLQQLPVGVVIAAPGGQLIRGNAAVEALWGHSFVASEDISGYAAYQGFRPDGTPYAPEEWPLARSLTRGETVIREPVHLRTDDGGARHIDVSSTSVRDAQGRPLAAVAVSMDVTAHHAMREALRREGETRDRLMGILGHDLRNPLQAIATSSALLLREAAPDSPQRKRLARITTSVRRMDHLIRDLLDFARVAQGGTLPIERRRMSLEDPCRVVVDELLAAYPDRDIHLDLCGDLCGEWDLDRLAQLLGNLVVNAFTHGARGVPVEVRADGDGTDVVLEVANAGTPIPASLLPRLFQPFTRADEAGDPLKGVGLGLFIVHEIVAAHGGGIQVTSTRETGTVFRVRLPRHRRG</sequence>
<dbReference type="Gene3D" id="3.30.450.40">
    <property type="match status" value="1"/>
</dbReference>
<dbReference type="Pfam" id="PF02518">
    <property type="entry name" value="HATPase_c"/>
    <property type="match status" value="1"/>
</dbReference>
<dbReference type="Pfam" id="PF08447">
    <property type="entry name" value="PAS_3"/>
    <property type="match status" value="1"/>
</dbReference>
<dbReference type="InterPro" id="IPR036097">
    <property type="entry name" value="HisK_dim/P_sf"/>
</dbReference>
<evidence type="ECO:0000259" key="16">
    <source>
        <dbReference type="PROSITE" id="PS50113"/>
    </source>
</evidence>
<dbReference type="EMBL" id="CP071090">
    <property type="protein sequence ID" value="QSQ20052.1"/>
    <property type="molecule type" value="Genomic_DNA"/>
</dbReference>
<dbReference type="InterPro" id="IPR003661">
    <property type="entry name" value="HisK_dim/P_dom"/>
</dbReference>
<dbReference type="CDD" id="cd00075">
    <property type="entry name" value="HATPase"/>
    <property type="match status" value="1"/>
</dbReference>
<keyword evidence="10" id="KW-1133">Transmembrane helix</keyword>
<dbReference type="InterPro" id="IPR029016">
    <property type="entry name" value="GAF-like_dom_sf"/>
</dbReference>
<evidence type="ECO:0000256" key="2">
    <source>
        <dbReference type="ARBA" id="ARBA00004141"/>
    </source>
</evidence>
<proteinExistence type="predicted"/>
<dbReference type="SUPFAM" id="SSF47384">
    <property type="entry name" value="Homodimeric domain of signal transducing histidine kinase"/>
    <property type="match status" value="1"/>
</dbReference>
<keyword evidence="8" id="KW-0418">Kinase</keyword>
<gene>
    <name evidence="17" type="ORF">JY651_32895</name>
</gene>
<keyword evidence="4" id="KW-0597">Phosphoprotein</keyword>
<dbReference type="SMART" id="SM00065">
    <property type="entry name" value="GAF"/>
    <property type="match status" value="1"/>
</dbReference>
<dbReference type="PROSITE" id="PS50112">
    <property type="entry name" value="PAS"/>
    <property type="match status" value="2"/>
</dbReference>
<evidence type="ECO:0000313" key="18">
    <source>
        <dbReference type="Proteomes" id="UP000662747"/>
    </source>
</evidence>
<evidence type="ECO:0000256" key="8">
    <source>
        <dbReference type="ARBA" id="ARBA00022777"/>
    </source>
</evidence>
<dbReference type="InterPro" id="IPR003018">
    <property type="entry name" value="GAF"/>
</dbReference>
<dbReference type="PROSITE" id="PS50113">
    <property type="entry name" value="PAC"/>
    <property type="match status" value="2"/>
</dbReference>
<feature type="domain" description="PAS" evidence="15">
    <location>
        <begin position="38"/>
        <end position="108"/>
    </location>
</feature>
<dbReference type="RefSeq" id="WP_206721633.1">
    <property type="nucleotide sequence ID" value="NZ_CP071090.1"/>
</dbReference>
<dbReference type="Pfam" id="PF08448">
    <property type="entry name" value="PAS_4"/>
    <property type="match status" value="2"/>
</dbReference>
<dbReference type="Pfam" id="PF00512">
    <property type="entry name" value="HisKA"/>
    <property type="match status" value="1"/>
</dbReference>
<dbReference type="CDD" id="cd00130">
    <property type="entry name" value="PAS"/>
    <property type="match status" value="2"/>
</dbReference>
<feature type="domain" description="PAC" evidence="16">
    <location>
        <begin position="556"/>
        <end position="608"/>
    </location>
</feature>
<dbReference type="SMART" id="SM00387">
    <property type="entry name" value="HATPase_c"/>
    <property type="match status" value="1"/>
</dbReference>
<evidence type="ECO:0000259" key="14">
    <source>
        <dbReference type="PROSITE" id="PS50109"/>
    </source>
</evidence>
<dbReference type="InterPro" id="IPR035965">
    <property type="entry name" value="PAS-like_dom_sf"/>
</dbReference>
<feature type="coiled-coil region" evidence="13">
    <location>
        <begin position="440"/>
        <end position="487"/>
    </location>
</feature>
<evidence type="ECO:0000256" key="12">
    <source>
        <dbReference type="ARBA" id="ARBA00023136"/>
    </source>
</evidence>
<dbReference type="InterPro" id="IPR013655">
    <property type="entry name" value="PAS_fold_3"/>
</dbReference>
<dbReference type="PANTHER" id="PTHR42878">
    <property type="entry name" value="TWO-COMPONENT HISTIDINE KINASE"/>
    <property type="match status" value="1"/>
</dbReference>
<keyword evidence="12" id="KW-0472">Membrane</keyword>
<dbReference type="InterPro" id="IPR013656">
    <property type="entry name" value="PAS_4"/>
</dbReference>
<dbReference type="InterPro" id="IPR005467">
    <property type="entry name" value="His_kinase_dom"/>
</dbReference>
<keyword evidence="18" id="KW-1185">Reference proteome</keyword>
<dbReference type="NCBIfam" id="TIGR00229">
    <property type="entry name" value="sensory_box"/>
    <property type="match status" value="3"/>
</dbReference>
<evidence type="ECO:0000256" key="7">
    <source>
        <dbReference type="ARBA" id="ARBA00022741"/>
    </source>
</evidence>
<evidence type="ECO:0000259" key="15">
    <source>
        <dbReference type="PROSITE" id="PS50112"/>
    </source>
</evidence>
<name>A0ABX7NMH4_9BACT</name>
<dbReference type="EC" id="2.7.13.3" evidence="3"/>
<dbReference type="Gene3D" id="3.30.450.20">
    <property type="entry name" value="PAS domain"/>
    <property type="match status" value="3"/>
</dbReference>
<dbReference type="SMART" id="SM00086">
    <property type="entry name" value="PAC"/>
    <property type="match status" value="3"/>
</dbReference>
<protein>
    <recommendedName>
        <fullName evidence="3">histidine kinase</fullName>
        <ecNumber evidence="3">2.7.13.3</ecNumber>
    </recommendedName>
</protein>
<evidence type="ECO:0000256" key="3">
    <source>
        <dbReference type="ARBA" id="ARBA00012438"/>
    </source>
</evidence>
<dbReference type="InterPro" id="IPR000014">
    <property type="entry name" value="PAS"/>
</dbReference>
<evidence type="ECO:0000256" key="10">
    <source>
        <dbReference type="ARBA" id="ARBA00022989"/>
    </source>
</evidence>
<evidence type="ECO:0000313" key="17">
    <source>
        <dbReference type="EMBL" id="QSQ20052.1"/>
    </source>
</evidence>
<dbReference type="PROSITE" id="PS50109">
    <property type="entry name" value="HIS_KIN"/>
    <property type="match status" value="1"/>
</dbReference>
<evidence type="ECO:0000256" key="1">
    <source>
        <dbReference type="ARBA" id="ARBA00000085"/>
    </source>
</evidence>
<evidence type="ECO:0000256" key="13">
    <source>
        <dbReference type="SAM" id="Coils"/>
    </source>
</evidence>
<dbReference type="InterPro" id="IPR000700">
    <property type="entry name" value="PAS-assoc_C"/>
</dbReference>
<evidence type="ECO:0000256" key="9">
    <source>
        <dbReference type="ARBA" id="ARBA00022840"/>
    </source>
</evidence>
<keyword evidence="9" id="KW-0067">ATP-binding</keyword>
<keyword evidence="11" id="KW-0902">Two-component regulatory system</keyword>
<dbReference type="InterPro" id="IPR003594">
    <property type="entry name" value="HATPase_dom"/>
</dbReference>
<dbReference type="SMART" id="SM00091">
    <property type="entry name" value="PAS"/>
    <property type="match status" value="3"/>
</dbReference>
<reference evidence="17 18" key="1">
    <citation type="submission" date="2021-02" db="EMBL/GenBank/DDBJ databases">
        <title>De Novo genome assembly of isolated myxobacteria.</title>
        <authorList>
            <person name="Stevens D.C."/>
        </authorList>
    </citation>
    <scope>NUCLEOTIDE SEQUENCE [LARGE SCALE GENOMIC DNA]</scope>
    <source>
        <strain evidence="18">SCPEA02</strain>
    </source>
</reference>